<name>A0A096B778_FLAPL</name>
<sequence>MTVKEAAKAITGVEKFYIAWDGAMQNFIPDDEIMLKAYGGFVVKTIDFVIEPGSKGHVEIVIATRPVVEGEAAE</sequence>
<dbReference type="HOGENOM" id="CLU_2681206_0_0_9"/>
<protein>
    <submittedName>
        <fullName evidence="1">Uncharacterized protein</fullName>
    </submittedName>
</protein>
<gene>
    <name evidence="1" type="ORF">HMPREF9460_02497</name>
</gene>
<evidence type="ECO:0000313" key="2">
    <source>
        <dbReference type="Proteomes" id="UP000029585"/>
    </source>
</evidence>
<organism evidence="1 2">
    <name type="scientific">Flavonifractor plautii 1_3_50AFAA</name>
    <dbReference type="NCBI Taxonomy" id="742738"/>
    <lineage>
        <taxon>Bacteria</taxon>
        <taxon>Bacillati</taxon>
        <taxon>Bacillota</taxon>
        <taxon>Clostridia</taxon>
        <taxon>Eubacteriales</taxon>
        <taxon>Oscillospiraceae</taxon>
        <taxon>Flavonifractor</taxon>
    </lineage>
</organism>
<accession>A0A096B778</accession>
<comment type="caution">
    <text evidence="1">The sequence shown here is derived from an EMBL/GenBank/DDBJ whole genome shotgun (WGS) entry which is preliminary data.</text>
</comment>
<dbReference type="RefSeq" id="WP_044941492.1">
    <property type="nucleotide sequence ID" value="NZ_KN174163.1"/>
</dbReference>
<dbReference type="AlphaFoldDB" id="A0A096B778"/>
<dbReference type="PATRIC" id="fig|742738.3.peg.2565"/>
<dbReference type="EMBL" id="ADLO01000079">
    <property type="protein sequence ID" value="KGF54806.1"/>
    <property type="molecule type" value="Genomic_DNA"/>
</dbReference>
<proteinExistence type="predicted"/>
<keyword evidence="2" id="KW-1185">Reference proteome</keyword>
<dbReference type="Proteomes" id="UP000029585">
    <property type="component" value="Unassembled WGS sequence"/>
</dbReference>
<evidence type="ECO:0000313" key="1">
    <source>
        <dbReference type="EMBL" id="KGF54806.1"/>
    </source>
</evidence>
<reference evidence="1 2" key="1">
    <citation type="submission" date="2011-08" db="EMBL/GenBank/DDBJ databases">
        <title>The Genome Sequence of Clostridium orbiscindens 1_3_50AFAA.</title>
        <authorList>
            <consortium name="The Broad Institute Genome Sequencing Platform"/>
            <person name="Earl A."/>
            <person name="Ward D."/>
            <person name="Feldgarden M."/>
            <person name="Gevers D."/>
            <person name="Daigneault M."/>
            <person name="Strauss J."/>
            <person name="Allen-Vercoe E."/>
            <person name="Young S.K."/>
            <person name="Zeng Q."/>
            <person name="Gargeya S."/>
            <person name="Fitzgerald M."/>
            <person name="Haas B."/>
            <person name="Abouelleil A."/>
            <person name="Alvarado L."/>
            <person name="Arachchi H.M."/>
            <person name="Berlin A."/>
            <person name="Brown A."/>
            <person name="Chapman S.B."/>
            <person name="Chen Z."/>
            <person name="Dunbar C."/>
            <person name="Freedman E."/>
            <person name="Gearin G."/>
            <person name="Gellesch M."/>
            <person name="Goldberg J."/>
            <person name="Griggs A."/>
            <person name="Gujja S."/>
            <person name="Heiman D."/>
            <person name="Howarth C."/>
            <person name="Larson L."/>
            <person name="Lui A."/>
            <person name="MacDonald P.J.P."/>
            <person name="Montmayeur A."/>
            <person name="Murphy C."/>
            <person name="Neiman D."/>
            <person name="Pearson M."/>
            <person name="Priest M."/>
            <person name="Roberts A."/>
            <person name="Saif S."/>
            <person name="Shea T."/>
            <person name="Shenoy N."/>
            <person name="Sisk P."/>
            <person name="Stolte C."/>
            <person name="Sykes S."/>
            <person name="Wortman J."/>
            <person name="Nusbaum C."/>
            <person name="Birren B."/>
        </authorList>
    </citation>
    <scope>NUCLEOTIDE SEQUENCE [LARGE SCALE GENOMIC DNA]</scope>
    <source>
        <strain evidence="1 2">1_3_50AFAA</strain>
    </source>
</reference>